<evidence type="ECO:0000313" key="2">
    <source>
        <dbReference type="Proteomes" id="UP000270094"/>
    </source>
</evidence>
<dbReference type="AlphaFoldDB" id="A0A3P7LYG4"/>
<dbReference type="EMBL" id="UYYB01127981">
    <property type="protein sequence ID" value="VDM84158.1"/>
    <property type="molecule type" value="Genomic_DNA"/>
</dbReference>
<organism evidence="1 2">
    <name type="scientific">Strongylus vulgaris</name>
    <name type="common">Blood worm</name>
    <dbReference type="NCBI Taxonomy" id="40348"/>
    <lineage>
        <taxon>Eukaryota</taxon>
        <taxon>Metazoa</taxon>
        <taxon>Ecdysozoa</taxon>
        <taxon>Nematoda</taxon>
        <taxon>Chromadorea</taxon>
        <taxon>Rhabditida</taxon>
        <taxon>Rhabditina</taxon>
        <taxon>Rhabditomorpha</taxon>
        <taxon>Strongyloidea</taxon>
        <taxon>Strongylidae</taxon>
        <taxon>Strongylus</taxon>
    </lineage>
</organism>
<evidence type="ECO:0000313" key="1">
    <source>
        <dbReference type="EMBL" id="VDM84158.1"/>
    </source>
</evidence>
<dbReference type="OrthoDB" id="10262646at2759"/>
<reference evidence="1 2" key="1">
    <citation type="submission" date="2018-11" db="EMBL/GenBank/DDBJ databases">
        <authorList>
            <consortium name="Pathogen Informatics"/>
        </authorList>
    </citation>
    <scope>NUCLEOTIDE SEQUENCE [LARGE SCALE GENOMIC DNA]</scope>
</reference>
<dbReference type="Proteomes" id="UP000270094">
    <property type="component" value="Unassembled WGS sequence"/>
</dbReference>
<proteinExistence type="predicted"/>
<name>A0A3P7LYG4_STRVU</name>
<protein>
    <submittedName>
        <fullName evidence="1">Uncharacterized protein</fullName>
    </submittedName>
</protein>
<accession>A0A3P7LYG4</accession>
<gene>
    <name evidence="1" type="ORF">SVUK_LOCUS19156</name>
</gene>
<sequence>MADRSQELRAVEALILSKTRNTKSEMFEHIDLLYGEAHDEVDPDLVISKQKNKRTELLFQLFAAIDELTSIRTQIREAHVTLASLFDLVSFLLRLDGAETALDGNFITDTSQVSY</sequence>
<keyword evidence="2" id="KW-1185">Reference proteome</keyword>